<dbReference type="Gene3D" id="1.25.40.10">
    <property type="entry name" value="Tetratricopeptide repeat domain"/>
    <property type="match status" value="2"/>
</dbReference>
<dbReference type="Proteomes" id="UP001153069">
    <property type="component" value="Unassembled WGS sequence"/>
</dbReference>
<dbReference type="InterPro" id="IPR011990">
    <property type="entry name" value="TPR-like_helical_dom_sf"/>
</dbReference>
<reference evidence="4" key="1">
    <citation type="submission" date="2020-06" db="EMBL/GenBank/DDBJ databases">
        <authorList>
            <consortium name="Plant Systems Biology data submission"/>
        </authorList>
    </citation>
    <scope>NUCLEOTIDE SEQUENCE</scope>
    <source>
        <strain evidence="4">D6</strain>
    </source>
</reference>
<dbReference type="PANTHER" id="PTHR45641:SF1">
    <property type="entry name" value="AAA+ ATPASE DOMAIN-CONTAINING PROTEIN"/>
    <property type="match status" value="1"/>
</dbReference>
<keyword evidence="2 3" id="KW-0802">TPR repeat</keyword>
<evidence type="ECO:0000313" key="4">
    <source>
        <dbReference type="EMBL" id="CAB9517275.1"/>
    </source>
</evidence>
<sequence>MKKLLPLDWKYWEKITRVVATTYNNMGVVLESMGDYDGALEKHKQALAIRLSALGRIILMLHLPTTTLVLCWRIGDNEGALSKYEEALALTLSALGKDHPDVATTYNSIGFVLYDMDDFEGALSKHKEALAIQLLVLGKDHPDVAQSYDNMGGVLEEMDENEGALSKYEEALAVRSSALGKDHADVAISYHKIGAALFSMGHYEDSLLKFQECLAIREPMLGLEHPETKKCIGWVEAIKEKQLAEELFRLEQELWKKFKLCFSHLQFQEEVVWWRNGGRAEQRNLGKV</sequence>
<evidence type="ECO:0000313" key="5">
    <source>
        <dbReference type="Proteomes" id="UP001153069"/>
    </source>
</evidence>
<feature type="repeat" description="TPR" evidence="3">
    <location>
        <begin position="145"/>
        <end position="178"/>
    </location>
</feature>
<dbReference type="PANTHER" id="PTHR45641">
    <property type="entry name" value="TETRATRICOPEPTIDE REPEAT PROTEIN (AFU_ORTHOLOGUE AFUA_6G03870)"/>
    <property type="match status" value="1"/>
</dbReference>
<dbReference type="AlphaFoldDB" id="A0A9N8EBD5"/>
<proteinExistence type="predicted"/>
<keyword evidence="5" id="KW-1185">Reference proteome</keyword>
<protein>
    <submittedName>
        <fullName evidence="4">Hydra magnipapillata</fullName>
    </submittedName>
</protein>
<dbReference type="Pfam" id="PF13374">
    <property type="entry name" value="TPR_10"/>
    <property type="match status" value="2"/>
</dbReference>
<name>A0A9N8EBD5_9STRA</name>
<evidence type="ECO:0000256" key="3">
    <source>
        <dbReference type="PROSITE-ProRule" id="PRU00339"/>
    </source>
</evidence>
<evidence type="ECO:0000256" key="1">
    <source>
        <dbReference type="ARBA" id="ARBA00022737"/>
    </source>
</evidence>
<dbReference type="Pfam" id="PF13424">
    <property type="entry name" value="TPR_12"/>
    <property type="match status" value="1"/>
</dbReference>
<dbReference type="SMART" id="SM00028">
    <property type="entry name" value="TPR"/>
    <property type="match status" value="4"/>
</dbReference>
<keyword evidence="1" id="KW-0677">Repeat</keyword>
<feature type="repeat" description="TPR" evidence="3">
    <location>
        <begin position="20"/>
        <end position="53"/>
    </location>
</feature>
<organism evidence="4 5">
    <name type="scientific">Seminavis robusta</name>
    <dbReference type="NCBI Taxonomy" id="568900"/>
    <lineage>
        <taxon>Eukaryota</taxon>
        <taxon>Sar</taxon>
        <taxon>Stramenopiles</taxon>
        <taxon>Ochrophyta</taxon>
        <taxon>Bacillariophyta</taxon>
        <taxon>Bacillariophyceae</taxon>
        <taxon>Bacillariophycidae</taxon>
        <taxon>Naviculales</taxon>
        <taxon>Naviculaceae</taxon>
        <taxon>Seminavis</taxon>
    </lineage>
</organism>
<comment type="caution">
    <text evidence="4">The sequence shown here is derived from an EMBL/GenBank/DDBJ whole genome shotgun (WGS) entry which is preliminary data.</text>
</comment>
<accession>A0A9N8EBD5</accession>
<dbReference type="EMBL" id="CAICTM010000844">
    <property type="protein sequence ID" value="CAB9517275.1"/>
    <property type="molecule type" value="Genomic_DNA"/>
</dbReference>
<gene>
    <name evidence="4" type="ORF">SEMRO_845_G210020.1</name>
</gene>
<dbReference type="InterPro" id="IPR019734">
    <property type="entry name" value="TPR_rpt"/>
</dbReference>
<dbReference type="PROSITE" id="PS50005">
    <property type="entry name" value="TPR"/>
    <property type="match status" value="2"/>
</dbReference>
<dbReference type="OrthoDB" id="10031679at2759"/>
<evidence type="ECO:0000256" key="2">
    <source>
        <dbReference type="ARBA" id="ARBA00022803"/>
    </source>
</evidence>
<dbReference type="SUPFAM" id="SSF48452">
    <property type="entry name" value="TPR-like"/>
    <property type="match status" value="2"/>
</dbReference>